<dbReference type="PANTHER" id="PTHR34357:SF2">
    <property type="entry name" value="F26F24.3-RELATED"/>
    <property type="match status" value="1"/>
</dbReference>
<accession>A0AAW2UVP8</accession>
<dbReference type="SMART" id="SM01227">
    <property type="entry name" value="GCK"/>
    <property type="match status" value="1"/>
</dbReference>
<dbReference type="Gene3D" id="1.10.287.2900">
    <property type="match status" value="1"/>
</dbReference>
<reference evidence="3" key="1">
    <citation type="submission" date="2020-06" db="EMBL/GenBank/DDBJ databases">
        <authorList>
            <person name="Li T."/>
            <person name="Hu X."/>
            <person name="Zhang T."/>
            <person name="Song X."/>
            <person name="Zhang H."/>
            <person name="Dai N."/>
            <person name="Sheng W."/>
            <person name="Hou X."/>
            <person name="Wei L."/>
        </authorList>
    </citation>
    <scope>NUCLEOTIDE SEQUENCE</scope>
    <source>
        <strain evidence="3">KEN1</strain>
        <tissue evidence="3">Leaf</tissue>
    </source>
</reference>
<evidence type="ECO:0000259" key="2">
    <source>
        <dbReference type="SMART" id="SM01227"/>
    </source>
</evidence>
<reference evidence="3" key="2">
    <citation type="journal article" date="2024" name="Plant">
        <title>Genomic evolution and insights into agronomic trait innovations of Sesamum species.</title>
        <authorList>
            <person name="Miao H."/>
            <person name="Wang L."/>
            <person name="Qu L."/>
            <person name="Liu H."/>
            <person name="Sun Y."/>
            <person name="Le M."/>
            <person name="Wang Q."/>
            <person name="Wei S."/>
            <person name="Zheng Y."/>
            <person name="Lin W."/>
            <person name="Duan Y."/>
            <person name="Cao H."/>
            <person name="Xiong S."/>
            <person name="Wang X."/>
            <person name="Wei L."/>
            <person name="Li C."/>
            <person name="Ma Q."/>
            <person name="Ju M."/>
            <person name="Zhao R."/>
            <person name="Li G."/>
            <person name="Mu C."/>
            <person name="Tian Q."/>
            <person name="Mei H."/>
            <person name="Zhang T."/>
            <person name="Gao T."/>
            <person name="Zhang H."/>
        </authorList>
    </citation>
    <scope>NUCLEOTIDE SEQUENCE</scope>
    <source>
        <strain evidence="3">KEN1</strain>
    </source>
</reference>
<dbReference type="PANTHER" id="PTHR34357">
    <property type="entry name" value="F7A19.14 PROTEIN-RELATED"/>
    <property type="match status" value="1"/>
</dbReference>
<feature type="domain" description="GCK" evidence="2">
    <location>
        <begin position="84"/>
        <end position="158"/>
    </location>
</feature>
<comment type="caution">
    <text evidence="3">The sequence shown here is derived from an EMBL/GenBank/DDBJ whole genome shotgun (WGS) entry which is preliminary data.</text>
</comment>
<evidence type="ECO:0000256" key="1">
    <source>
        <dbReference type="SAM" id="MobiDB-lite"/>
    </source>
</evidence>
<feature type="region of interest" description="Disordered" evidence="1">
    <location>
        <begin position="150"/>
        <end position="191"/>
    </location>
</feature>
<feature type="compositionally biased region" description="Basic and acidic residues" evidence="1">
    <location>
        <begin position="175"/>
        <end position="191"/>
    </location>
</feature>
<feature type="compositionally biased region" description="Basic and acidic residues" evidence="1">
    <location>
        <begin position="150"/>
        <end position="166"/>
    </location>
</feature>
<dbReference type="Pfam" id="PF07802">
    <property type="entry name" value="GCK"/>
    <property type="match status" value="1"/>
</dbReference>
<dbReference type="InterPro" id="IPR012891">
    <property type="entry name" value="GCK_dom"/>
</dbReference>
<proteinExistence type="predicted"/>
<feature type="region of interest" description="Disordered" evidence="1">
    <location>
        <begin position="1"/>
        <end position="84"/>
    </location>
</feature>
<feature type="compositionally biased region" description="Basic and acidic residues" evidence="1">
    <location>
        <begin position="19"/>
        <end position="31"/>
    </location>
</feature>
<dbReference type="AlphaFoldDB" id="A0AAW2UVP8"/>
<protein>
    <recommendedName>
        <fullName evidence="2">GCK domain-containing protein</fullName>
    </recommendedName>
</protein>
<evidence type="ECO:0000313" key="3">
    <source>
        <dbReference type="EMBL" id="KAL0421028.1"/>
    </source>
</evidence>
<feature type="compositionally biased region" description="Polar residues" evidence="1">
    <location>
        <begin position="1"/>
        <end position="17"/>
    </location>
</feature>
<sequence length="191" mass="21116">MSSSSSPQTHQCKSAQQHKIPESRTPIRETSDPPTDTKPALVQEKPAEVETLLASDSEESKPPVQETLSEPVKEGADGEEEEEGECGFCLFMKGGGCIETFIEWEKCVEEGEKNKEDIVEKCFQATAALKKCMEVHSDYYAPLLQAEKAAEEEAAKQLEEEKERSNNQRGGGEGLGKKEKEEDFGSSDQKK</sequence>
<dbReference type="EMBL" id="JACGWN010000011">
    <property type="protein sequence ID" value="KAL0421028.1"/>
    <property type="molecule type" value="Genomic_DNA"/>
</dbReference>
<gene>
    <name evidence="3" type="ORF">Slati_3125700</name>
</gene>
<organism evidence="3">
    <name type="scientific">Sesamum latifolium</name>
    <dbReference type="NCBI Taxonomy" id="2727402"/>
    <lineage>
        <taxon>Eukaryota</taxon>
        <taxon>Viridiplantae</taxon>
        <taxon>Streptophyta</taxon>
        <taxon>Embryophyta</taxon>
        <taxon>Tracheophyta</taxon>
        <taxon>Spermatophyta</taxon>
        <taxon>Magnoliopsida</taxon>
        <taxon>eudicotyledons</taxon>
        <taxon>Gunneridae</taxon>
        <taxon>Pentapetalae</taxon>
        <taxon>asterids</taxon>
        <taxon>lamiids</taxon>
        <taxon>Lamiales</taxon>
        <taxon>Pedaliaceae</taxon>
        <taxon>Sesamum</taxon>
    </lineage>
</organism>
<name>A0AAW2UVP8_9LAMI</name>